<dbReference type="CDD" id="cd17535">
    <property type="entry name" value="REC_NarL-like"/>
    <property type="match status" value="1"/>
</dbReference>
<dbReference type="GO" id="GO:0006355">
    <property type="term" value="P:regulation of DNA-templated transcription"/>
    <property type="evidence" value="ECO:0007669"/>
    <property type="project" value="InterPro"/>
</dbReference>
<dbReference type="PANTHER" id="PTHR43214">
    <property type="entry name" value="TWO-COMPONENT RESPONSE REGULATOR"/>
    <property type="match status" value="1"/>
</dbReference>
<dbReference type="Pfam" id="PF00072">
    <property type="entry name" value="Response_reg"/>
    <property type="match status" value="1"/>
</dbReference>
<evidence type="ECO:0000256" key="10">
    <source>
        <dbReference type="SAM" id="MobiDB-lite"/>
    </source>
</evidence>
<keyword evidence="4 11" id="KW-0812">Transmembrane</keyword>
<dbReference type="InterPro" id="IPR039420">
    <property type="entry name" value="WalR-like"/>
</dbReference>
<evidence type="ECO:0000256" key="4">
    <source>
        <dbReference type="ARBA" id="ARBA00022692"/>
    </source>
</evidence>
<dbReference type="PANTHER" id="PTHR43214:SF24">
    <property type="entry name" value="TRANSCRIPTIONAL REGULATORY PROTEIN NARL-RELATED"/>
    <property type="match status" value="1"/>
</dbReference>
<dbReference type="PROSITE" id="PS50043">
    <property type="entry name" value="HTH_LUXR_2"/>
    <property type="match status" value="1"/>
</dbReference>
<feature type="transmembrane region" description="Helical" evidence="11">
    <location>
        <begin position="45"/>
        <end position="64"/>
    </location>
</feature>
<keyword evidence="7 15" id="KW-0238">DNA-binding</keyword>
<evidence type="ECO:0000256" key="6">
    <source>
        <dbReference type="ARBA" id="ARBA00023015"/>
    </source>
</evidence>
<accession>A0A1I2MMP9</accession>
<dbReference type="SUPFAM" id="SSF52172">
    <property type="entry name" value="CheY-like"/>
    <property type="match status" value="1"/>
</dbReference>
<evidence type="ECO:0000259" key="14">
    <source>
        <dbReference type="PROSITE" id="PS50885"/>
    </source>
</evidence>
<feature type="domain" description="HTH luxR-type" evidence="12">
    <location>
        <begin position="564"/>
        <end position="629"/>
    </location>
</feature>
<dbReference type="PRINTS" id="PR00038">
    <property type="entry name" value="HTHLUXR"/>
</dbReference>
<dbReference type="Pfam" id="PF00196">
    <property type="entry name" value="GerE"/>
    <property type="match status" value="1"/>
</dbReference>
<evidence type="ECO:0000256" key="11">
    <source>
        <dbReference type="SAM" id="Phobius"/>
    </source>
</evidence>
<dbReference type="InterPro" id="IPR011712">
    <property type="entry name" value="Sig_transdc_His_kin_sub3_dim/P"/>
</dbReference>
<dbReference type="Gene3D" id="3.30.565.10">
    <property type="entry name" value="Histidine kinase-like ATPase, C-terminal domain"/>
    <property type="match status" value="1"/>
</dbReference>
<evidence type="ECO:0000259" key="12">
    <source>
        <dbReference type="PROSITE" id="PS50043"/>
    </source>
</evidence>
<dbReference type="GO" id="GO:0046983">
    <property type="term" value="F:protein dimerization activity"/>
    <property type="evidence" value="ECO:0007669"/>
    <property type="project" value="InterPro"/>
</dbReference>
<keyword evidence="8" id="KW-0804">Transcription</keyword>
<organism evidence="15 16">
    <name type="scientific">Streptomyces mirabilis</name>
    <dbReference type="NCBI Taxonomy" id="68239"/>
    <lineage>
        <taxon>Bacteria</taxon>
        <taxon>Bacillati</taxon>
        <taxon>Actinomycetota</taxon>
        <taxon>Actinomycetes</taxon>
        <taxon>Kitasatosporales</taxon>
        <taxon>Streptomycetaceae</taxon>
        <taxon>Streptomyces</taxon>
    </lineage>
</organism>
<dbReference type="InterPro" id="IPR058245">
    <property type="entry name" value="NreC/VraR/RcsB-like_REC"/>
</dbReference>
<dbReference type="PROSITE" id="PS50885">
    <property type="entry name" value="HAMP"/>
    <property type="match status" value="1"/>
</dbReference>
<evidence type="ECO:0000313" key="16">
    <source>
        <dbReference type="Proteomes" id="UP000181942"/>
    </source>
</evidence>
<dbReference type="STRING" id="68239.GCA_000745715_07435"/>
<evidence type="ECO:0000256" key="7">
    <source>
        <dbReference type="ARBA" id="ARBA00023125"/>
    </source>
</evidence>
<keyword evidence="6" id="KW-0805">Transcription regulation</keyword>
<dbReference type="SMART" id="SM00304">
    <property type="entry name" value="HAMP"/>
    <property type="match status" value="1"/>
</dbReference>
<dbReference type="PROSITE" id="PS00622">
    <property type="entry name" value="HTH_LUXR_1"/>
    <property type="match status" value="1"/>
</dbReference>
<dbReference type="GO" id="GO:0003677">
    <property type="term" value="F:DNA binding"/>
    <property type="evidence" value="ECO:0007669"/>
    <property type="project" value="UniProtKB-KW"/>
</dbReference>
<dbReference type="Proteomes" id="UP000181942">
    <property type="component" value="Unassembled WGS sequence"/>
</dbReference>
<evidence type="ECO:0000313" key="15">
    <source>
        <dbReference type="EMBL" id="SFF91969.1"/>
    </source>
</evidence>
<evidence type="ECO:0000256" key="3">
    <source>
        <dbReference type="ARBA" id="ARBA00022679"/>
    </source>
</evidence>
<keyword evidence="11" id="KW-0472">Membrane</keyword>
<feature type="compositionally biased region" description="Basic and acidic residues" evidence="10">
    <location>
        <begin position="308"/>
        <end position="323"/>
    </location>
</feature>
<keyword evidence="2 9" id="KW-0597">Phosphoprotein</keyword>
<sequence length="633" mass="69001">MGVGTDGHDHSTGAKLTGTAATPQLARVGGTGRDGQKNVSLFRRIFLLNAAGLTVATALLLGPVTVSTPILPGEVLVVVAGLAVLLVVNALVLRIGLAPLQRLGRAMATADLLHPGARAPVTGPAEVAGLITTYNTMLDRLETERATSSARALFAQEGERRRISQELHDEVGQTLTAVLLQLKRVADQVPGELREEVRQAQEVTRGSLDEIRRIARRLRPGVLEELGLHSALRSLAAEFTTHGLSVRHDLDGHLPPLTEETELVVYRVAQEGLTNTARHAGADRAELRLRRVVGVDGGDDGDGVELLVRDNGKGPGRLREGGGDQRYAGAGPADRRRALGRGRAGGGHRRTAAHLDEDRRVDDRRSEDRRIDDRRIELRRTAAAPRPDRLRGRPMTSEPPMSSVPSMSSVPDRQPGGGRPTRILLADDHTLVRRGVRLILDGEPDLSVVAEAGDGAEAVERARDTDVDLAVLDIAMPRMTGLQAPRELSRRLPDLRILILTMYDNEQYFFEALKAGACGYVLKSVADRDLVEACRAAMRDEPFIYPGAETALVRTYLERMRRGEALPVRTVTDREEEVLKLVAEGHTTKEIAELLYISAKTVESHRANLLQKLGLRDRLELTRYAIRAGLIEP</sequence>
<dbReference type="SMART" id="SM00448">
    <property type="entry name" value="REC"/>
    <property type="match status" value="1"/>
</dbReference>
<dbReference type="InterPro" id="IPR016032">
    <property type="entry name" value="Sig_transdc_resp-reg_C-effctor"/>
</dbReference>
<evidence type="ECO:0000256" key="2">
    <source>
        <dbReference type="ARBA" id="ARBA00022553"/>
    </source>
</evidence>
<feature type="modified residue" description="4-aspartylphosphate" evidence="9">
    <location>
        <position position="473"/>
    </location>
</feature>
<gene>
    <name evidence="15" type="ORF">SAMN02787118_113229</name>
</gene>
<comment type="subcellular location">
    <subcellularLocation>
        <location evidence="1">Membrane</location>
    </subcellularLocation>
</comment>
<dbReference type="InterPro" id="IPR011006">
    <property type="entry name" value="CheY-like_superfamily"/>
</dbReference>
<keyword evidence="3" id="KW-0808">Transferase</keyword>
<dbReference type="AlphaFoldDB" id="A0A1I2MMP9"/>
<dbReference type="SUPFAM" id="SSF55874">
    <property type="entry name" value="ATPase domain of HSP90 chaperone/DNA topoisomerase II/histidine kinase"/>
    <property type="match status" value="1"/>
</dbReference>
<feature type="compositionally biased region" description="Low complexity" evidence="10">
    <location>
        <begin position="394"/>
        <end position="411"/>
    </location>
</feature>
<dbReference type="InterPro" id="IPR001789">
    <property type="entry name" value="Sig_transdc_resp-reg_receiver"/>
</dbReference>
<dbReference type="InterPro" id="IPR003660">
    <property type="entry name" value="HAMP_dom"/>
</dbReference>
<feature type="region of interest" description="Disordered" evidence="10">
    <location>
        <begin position="308"/>
        <end position="420"/>
    </location>
</feature>
<dbReference type="SUPFAM" id="SSF46894">
    <property type="entry name" value="C-terminal effector domain of the bipartite response regulators"/>
    <property type="match status" value="1"/>
</dbReference>
<dbReference type="SMART" id="SM00421">
    <property type="entry name" value="HTH_LUXR"/>
    <property type="match status" value="1"/>
</dbReference>
<evidence type="ECO:0000259" key="13">
    <source>
        <dbReference type="PROSITE" id="PS50110"/>
    </source>
</evidence>
<feature type="compositionally biased region" description="Basic and acidic residues" evidence="10">
    <location>
        <begin position="353"/>
        <end position="391"/>
    </location>
</feature>
<evidence type="ECO:0000256" key="5">
    <source>
        <dbReference type="ARBA" id="ARBA00022989"/>
    </source>
</evidence>
<feature type="domain" description="HAMP" evidence="14">
    <location>
        <begin position="94"/>
        <end position="146"/>
    </location>
</feature>
<feature type="domain" description="Response regulatory" evidence="13">
    <location>
        <begin position="422"/>
        <end position="538"/>
    </location>
</feature>
<dbReference type="InterPro" id="IPR036890">
    <property type="entry name" value="HATPase_C_sf"/>
</dbReference>
<evidence type="ECO:0000256" key="8">
    <source>
        <dbReference type="ARBA" id="ARBA00023163"/>
    </source>
</evidence>
<proteinExistence type="predicted"/>
<dbReference type="GO" id="GO:0016020">
    <property type="term" value="C:membrane"/>
    <property type="evidence" value="ECO:0007669"/>
    <property type="project" value="UniProtKB-SubCell"/>
</dbReference>
<feature type="transmembrane region" description="Helical" evidence="11">
    <location>
        <begin position="76"/>
        <end position="97"/>
    </location>
</feature>
<evidence type="ECO:0000256" key="9">
    <source>
        <dbReference type="PROSITE-ProRule" id="PRU00169"/>
    </source>
</evidence>
<name>A0A1I2MMP9_9ACTN</name>
<dbReference type="GO" id="GO:0000155">
    <property type="term" value="F:phosphorelay sensor kinase activity"/>
    <property type="evidence" value="ECO:0007669"/>
    <property type="project" value="InterPro"/>
</dbReference>
<keyword evidence="5 11" id="KW-1133">Transmembrane helix</keyword>
<dbReference type="Pfam" id="PF07730">
    <property type="entry name" value="HisKA_3"/>
    <property type="match status" value="1"/>
</dbReference>
<dbReference type="InterPro" id="IPR000792">
    <property type="entry name" value="Tscrpt_reg_LuxR_C"/>
</dbReference>
<reference evidence="15 16" key="1">
    <citation type="submission" date="2016-10" db="EMBL/GenBank/DDBJ databases">
        <authorList>
            <person name="de Groot N.N."/>
        </authorList>
    </citation>
    <scope>NUCLEOTIDE SEQUENCE [LARGE SCALE GENOMIC DNA]</scope>
    <source>
        <strain evidence="15 16">OK461</strain>
    </source>
</reference>
<dbReference type="EMBL" id="FONR01000013">
    <property type="protein sequence ID" value="SFF91969.1"/>
    <property type="molecule type" value="Genomic_DNA"/>
</dbReference>
<dbReference type="PROSITE" id="PS50110">
    <property type="entry name" value="RESPONSE_REGULATORY"/>
    <property type="match status" value="1"/>
</dbReference>
<evidence type="ECO:0000256" key="1">
    <source>
        <dbReference type="ARBA" id="ARBA00004370"/>
    </source>
</evidence>
<dbReference type="CDD" id="cd06170">
    <property type="entry name" value="LuxR_C_like"/>
    <property type="match status" value="1"/>
</dbReference>
<dbReference type="Gene3D" id="3.40.50.2300">
    <property type="match status" value="1"/>
</dbReference>
<protein>
    <submittedName>
        <fullName evidence="15">DNA-binding response regulator, NarL/FixJ family, contains REC and HTH domains</fullName>
    </submittedName>
</protein>
<dbReference type="Gene3D" id="1.20.5.1930">
    <property type="match status" value="1"/>
</dbReference>